<evidence type="ECO:0000313" key="7">
    <source>
        <dbReference type="EMBL" id="CAF1390396.1"/>
    </source>
</evidence>
<dbReference type="EMBL" id="CAJNOM010000336">
    <property type="protein sequence ID" value="CAF1369379.1"/>
    <property type="molecule type" value="Genomic_DNA"/>
</dbReference>
<dbReference type="SMART" id="SM00184">
    <property type="entry name" value="RING"/>
    <property type="match status" value="1"/>
</dbReference>
<dbReference type="Gene3D" id="3.30.40.10">
    <property type="entry name" value="Zinc/RING finger domain, C3HC4 (zinc finger)"/>
    <property type="match status" value="1"/>
</dbReference>
<gene>
    <name evidence="5" type="ORF">BJG266_LOCUS8183</name>
    <name evidence="6" type="ORF">QVE165_LOCUS35016</name>
    <name evidence="7" type="ORF">QVE165_LOCUS36177</name>
</gene>
<keyword evidence="1 3" id="KW-0863">Zinc-finger</keyword>
<dbReference type="OrthoDB" id="6105938at2759"/>
<dbReference type="Proteomes" id="UP000663832">
    <property type="component" value="Unassembled WGS sequence"/>
</dbReference>
<dbReference type="AlphaFoldDB" id="A0A815IJZ7"/>
<feature type="domain" description="RING-type" evidence="4">
    <location>
        <begin position="143"/>
        <end position="188"/>
    </location>
</feature>
<evidence type="ECO:0000256" key="2">
    <source>
        <dbReference type="ARBA" id="ARBA00022833"/>
    </source>
</evidence>
<keyword evidence="2" id="KW-0862">Zinc</keyword>
<reference evidence="6" key="1">
    <citation type="submission" date="2021-02" db="EMBL/GenBank/DDBJ databases">
        <authorList>
            <person name="Nowell W R."/>
        </authorList>
    </citation>
    <scope>NUCLEOTIDE SEQUENCE</scope>
</reference>
<dbReference type="PROSITE" id="PS50089">
    <property type="entry name" value="ZF_RING_2"/>
    <property type="match status" value="1"/>
</dbReference>
<evidence type="ECO:0000313" key="5">
    <source>
        <dbReference type="EMBL" id="CAF0857331.1"/>
    </source>
</evidence>
<proteinExistence type="predicted"/>
<evidence type="ECO:0000313" key="8">
    <source>
        <dbReference type="Proteomes" id="UP000663832"/>
    </source>
</evidence>
<accession>A0A815IJZ7</accession>
<name>A0A815IJZ7_9BILA</name>
<organism evidence="6 8">
    <name type="scientific">Adineta steineri</name>
    <dbReference type="NCBI Taxonomy" id="433720"/>
    <lineage>
        <taxon>Eukaryota</taxon>
        <taxon>Metazoa</taxon>
        <taxon>Spiralia</taxon>
        <taxon>Gnathifera</taxon>
        <taxon>Rotifera</taxon>
        <taxon>Eurotatoria</taxon>
        <taxon>Bdelloidea</taxon>
        <taxon>Adinetida</taxon>
        <taxon>Adinetidae</taxon>
        <taxon>Adineta</taxon>
    </lineage>
</organism>
<dbReference type="InterPro" id="IPR013083">
    <property type="entry name" value="Znf_RING/FYVE/PHD"/>
</dbReference>
<keyword evidence="1 3" id="KW-0479">Metal-binding</keyword>
<dbReference type="Proteomes" id="UP000663877">
    <property type="component" value="Unassembled WGS sequence"/>
</dbReference>
<evidence type="ECO:0000256" key="1">
    <source>
        <dbReference type="ARBA" id="ARBA00022771"/>
    </source>
</evidence>
<dbReference type="SUPFAM" id="SSF57850">
    <property type="entry name" value="RING/U-box"/>
    <property type="match status" value="1"/>
</dbReference>
<dbReference type="Pfam" id="PF13639">
    <property type="entry name" value="zf-RING_2"/>
    <property type="match status" value="1"/>
</dbReference>
<dbReference type="InterPro" id="IPR001841">
    <property type="entry name" value="Znf_RING"/>
</dbReference>
<dbReference type="GO" id="GO:0008270">
    <property type="term" value="F:zinc ion binding"/>
    <property type="evidence" value="ECO:0007669"/>
    <property type="project" value="UniProtKB-KW"/>
</dbReference>
<sequence length="203" mass="23055">MTKRVSRTLSDEPERITKRARYLSTSSLPLTYDEERIPNVSFISTNSQNEHDNNGDIIEITNSPCQQIDNTTIIDLDDEQSIDIMINSPPSTPLSSTYIEIIDDDEEEEEEEIIDLTEDEPNSSDCLSDQCEHISSFDDDELCPVCLETFSDLQYTGIYLLITQCHHVMCILCSRQILANSSQCPLCRENISTTTLKPYCILT</sequence>
<dbReference type="EMBL" id="CAJNOI010000025">
    <property type="protein sequence ID" value="CAF0857331.1"/>
    <property type="molecule type" value="Genomic_DNA"/>
</dbReference>
<comment type="caution">
    <text evidence="6">The sequence shown here is derived from an EMBL/GenBank/DDBJ whole genome shotgun (WGS) entry which is preliminary data.</text>
</comment>
<evidence type="ECO:0000313" key="6">
    <source>
        <dbReference type="EMBL" id="CAF1369379.1"/>
    </source>
</evidence>
<evidence type="ECO:0000259" key="4">
    <source>
        <dbReference type="PROSITE" id="PS50089"/>
    </source>
</evidence>
<evidence type="ECO:0000256" key="3">
    <source>
        <dbReference type="PROSITE-ProRule" id="PRU00175"/>
    </source>
</evidence>
<keyword evidence="8" id="KW-1185">Reference proteome</keyword>
<dbReference type="EMBL" id="CAJNOM010000360">
    <property type="protein sequence ID" value="CAF1390396.1"/>
    <property type="molecule type" value="Genomic_DNA"/>
</dbReference>
<protein>
    <recommendedName>
        <fullName evidence="4">RING-type domain-containing protein</fullName>
    </recommendedName>
</protein>